<dbReference type="NCBIfam" id="TIGR02622">
    <property type="entry name" value="CDP_4_6_dhtase"/>
    <property type="match status" value="1"/>
</dbReference>
<dbReference type="InterPro" id="IPR036291">
    <property type="entry name" value="NAD(P)-bd_dom_sf"/>
</dbReference>
<gene>
    <name evidence="2" type="ORF">LCGC14_1642720</name>
</gene>
<dbReference type="AlphaFoldDB" id="A0A0F9HZW9"/>
<evidence type="ECO:0000313" key="2">
    <source>
        <dbReference type="EMBL" id="KKM20712.1"/>
    </source>
</evidence>
<feature type="domain" description="NAD(P)-binding" evidence="1">
    <location>
        <begin position="15"/>
        <end position="330"/>
    </location>
</feature>
<sequence length="358" mass="41080">MKKLFEAFFADKTILITGHTGFIGSWLSICLNELGANLIGYALPPLTTEDNFVVTNLQHKMSSIIGDVRNFNSINNIFKEYQPSIVYHLAAQPIVSESYSNPKDTYDINIGGTVNILEAFRINKNAKILINFTSDKCYENQEKEDGYKEEDRIGGFDPYSSSKGCSELITSAYRNSFFKSGSSAVNKRLSSVRSGNVIGGGDWQKDRLIPDCMRALKNSELLTIRNPQYIRPWQFVLEPIYGMLLLTKKMWNEKEKYSGAWNFGPENNMMFTVKDIIEKIVTYIGNINKKIVFEKKKEDIHETKLLCLDSSKANRELGWQNLLSIEETIKFVCGWYMERNPNYGFNVKQIKNYFDKII</sequence>
<dbReference type="PANTHER" id="PTHR43000">
    <property type="entry name" value="DTDP-D-GLUCOSE 4,6-DEHYDRATASE-RELATED"/>
    <property type="match status" value="1"/>
</dbReference>
<protein>
    <recommendedName>
        <fullName evidence="1">NAD(P)-binding domain-containing protein</fullName>
    </recommendedName>
</protein>
<proteinExistence type="predicted"/>
<evidence type="ECO:0000259" key="1">
    <source>
        <dbReference type="Pfam" id="PF16363"/>
    </source>
</evidence>
<dbReference type="Gene3D" id="3.90.25.10">
    <property type="entry name" value="UDP-galactose 4-epimerase, domain 1"/>
    <property type="match status" value="1"/>
</dbReference>
<dbReference type="Pfam" id="PF16363">
    <property type="entry name" value="GDP_Man_Dehyd"/>
    <property type="match status" value="1"/>
</dbReference>
<dbReference type="SUPFAM" id="SSF51735">
    <property type="entry name" value="NAD(P)-binding Rossmann-fold domains"/>
    <property type="match status" value="1"/>
</dbReference>
<name>A0A0F9HZW9_9ZZZZ</name>
<dbReference type="InterPro" id="IPR013445">
    <property type="entry name" value="CDP_4_6_deHydtase"/>
</dbReference>
<organism evidence="2">
    <name type="scientific">marine sediment metagenome</name>
    <dbReference type="NCBI Taxonomy" id="412755"/>
    <lineage>
        <taxon>unclassified sequences</taxon>
        <taxon>metagenomes</taxon>
        <taxon>ecological metagenomes</taxon>
    </lineage>
</organism>
<dbReference type="InterPro" id="IPR016040">
    <property type="entry name" value="NAD(P)-bd_dom"/>
</dbReference>
<comment type="caution">
    <text evidence="2">The sequence shown here is derived from an EMBL/GenBank/DDBJ whole genome shotgun (WGS) entry which is preliminary data.</text>
</comment>
<reference evidence="2" key="1">
    <citation type="journal article" date="2015" name="Nature">
        <title>Complex archaea that bridge the gap between prokaryotes and eukaryotes.</title>
        <authorList>
            <person name="Spang A."/>
            <person name="Saw J.H."/>
            <person name="Jorgensen S.L."/>
            <person name="Zaremba-Niedzwiedzka K."/>
            <person name="Martijn J."/>
            <person name="Lind A.E."/>
            <person name="van Eijk R."/>
            <person name="Schleper C."/>
            <person name="Guy L."/>
            <person name="Ettema T.J."/>
        </authorList>
    </citation>
    <scope>NUCLEOTIDE SEQUENCE</scope>
</reference>
<accession>A0A0F9HZW9</accession>
<dbReference type="Gene3D" id="3.40.50.720">
    <property type="entry name" value="NAD(P)-binding Rossmann-like Domain"/>
    <property type="match status" value="1"/>
</dbReference>
<dbReference type="EMBL" id="LAZR01013709">
    <property type="protein sequence ID" value="KKM20712.1"/>
    <property type="molecule type" value="Genomic_DNA"/>
</dbReference>